<accession>A0AAV5P885</accession>
<keyword evidence="2" id="KW-0479">Metal-binding</keyword>
<keyword evidence="2" id="KW-0503">Monooxygenase</keyword>
<reference evidence="4" key="1">
    <citation type="submission" date="2023-03" db="EMBL/GenBank/DDBJ databases">
        <title>Cellulosimicrobium cellulans NBRC 103059.</title>
        <authorList>
            <person name="Ichikawa N."/>
            <person name="Sato H."/>
            <person name="Tonouchi N."/>
        </authorList>
    </citation>
    <scope>NUCLEOTIDE SEQUENCE</scope>
    <source>
        <strain evidence="4">NBRC 103059</strain>
    </source>
</reference>
<dbReference type="GO" id="GO:0008395">
    <property type="term" value="F:steroid hydroxylase activity"/>
    <property type="evidence" value="ECO:0007669"/>
    <property type="project" value="TreeGrafter"/>
</dbReference>
<dbReference type="Gene3D" id="1.10.630.10">
    <property type="entry name" value="Cytochrome P450"/>
    <property type="match status" value="1"/>
</dbReference>
<keyword evidence="2" id="KW-0560">Oxidoreductase</keyword>
<dbReference type="AlphaFoldDB" id="A0AAV5P885"/>
<dbReference type="InterPro" id="IPR036396">
    <property type="entry name" value="Cyt_P450_sf"/>
</dbReference>
<dbReference type="EMBL" id="BSTG01000005">
    <property type="protein sequence ID" value="GLY58839.1"/>
    <property type="molecule type" value="Genomic_DNA"/>
</dbReference>
<comment type="similarity">
    <text evidence="1 2">Belongs to the cytochrome P450 family.</text>
</comment>
<evidence type="ECO:0000256" key="1">
    <source>
        <dbReference type="ARBA" id="ARBA00010617"/>
    </source>
</evidence>
<feature type="compositionally biased region" description="Basic residues" evidence="3">
    <location>
        <begin position="1"/>
        <end position="10"/>
    </location>
</feature>
<sequence>MPIPGRRRGRPVALPVRHTDPVTATTTGPVPTRERRRALPTTRHELQVLAAARPAMAGVLLVGGALTGPRPGGGLRRVPGLGWVTADPTVGRRILTDHRHFTIVGEGGVGHLWAQILGDWVLDLFDGPGHHDLRTRSRELFTEASAAALVDGAWSLALDDARRTLAAGGSVDVGRLARVLVGRMMISLLGIPSPAATGASSGPGTATGSAASSATGSAASSAAGSAAGAGTGATPEAVPTDDDALAAFATGERLASIALGSAGSTYLAPGQVAAAREIVAELTQGVPDGWRHAPADRLLGRCRELGLGLEETTGLASLLMVAGTETSASAMARTTALLIDTGEQHRLLRLLADERAHPVERAAGEPDAVENAVREGLRVTSPASVIGRGVSADVEVAGRTLRAGERVMILTWAANTAAGPFRADRPYVRETRQLWFGAGRHLCLGAALARAEIAALLHALYDDGAPLRAVSRRAKRRVLVPGYDQLVVARA</sequence>
<dbReference type="GO" id="GO:0020037">
    <property type="term" value="F:heme binding"/>
    <property type="evidence" value="ECO:0007669"/>
    <property type="project" value="InterPro"/>
</dbReference>
<dbReference type="InterPro" id="IPR001128">
    <property type="entry name" value="Cyt_P450"/>
</dbReference>
<dbReference type="SUPFAM" id="SSF48264">
    <property type="entry name" value="Cytochrome P450"/>
    <property type="match status" value="1"/>
</dbReference>
<dbReference type="InterPro" id="IPR017972">
    <property type="entry name" value="Cyt_P450_CS"/>
</dbReference>
<organism evidence="4 5">
    <name type="scientific">Cellulosimicrobium cellulans</name>
    <name type="common">Arthrobacter luteus</name>
    <dbReference type="NCBI Taxonomy" id="1710"/>
    <lineage>
        <taxon>Bacteria</taxon>
        <taxon>Bacillati</taxon>
        <taxon>Actinomycetota</taxon>
        <taxon>Actinomycetes</taxon>
        <taxon>Micrococcales</taxon>
        <taxon>Promicromonosporaceae</taxon>
        <taxon>Cellulosimicrobium</taxon>
    </lineage>
</organism>
<dbReference type="GO" id="GO:0036199">
    <property type="term" value="F:cholest-4-en-3-one 26-monooxygenase activity"/>
    <property type="evidence" value="ECO:0007669"/>
    <property type="project" value="TreeGrafter"/>
</dbReference>
<name>A0AAV5P885_CELCE</name>
<evidence type="ECO:0000256" key="2">
    <source>
        <dbReference type="RuleBase" id="RU000461"/>
    </source>
</evidence>
<dbReference type="PANTHER" id="PTHR46696:SF4">
    <property type="entry name" value="BIOTIN BIOSYNTHESIS CYTOCHROME P450"/>
    <property type="match status" value="1"/>
</dbReference>
<evidence type="ECO:0000313" key="4">
    <source>
        <dbReference type="EMBL" id="GLY58839.1"/>
    </source>
</evidence>
<evidence type="ECO:0000256" key="3">
    <source>
        <dbReference type="SAM" id="MobiDB-lite"/>
    </source>
</evidence>
<dbReference type="GO" id="GO:0006707">
    <property type="term" value="P:cholesterol catabolic process"/>
    <property type="evidence" value="ECO:0007669"/>
    <property type="project" value="TreeGrafter"/>
</dbReference>
<gene>
    <name evidence="4" type="ORF">Ccel01_34410</name>
</gene>
<dbReference type="GO" id="GO:0005506">
    <property type="term" value="F:iron ion binding"/>
    <property type="evidence" value="ECO:0007669"/>
    <property type="project" value="InterPro"/>
</dbReference>
<keyword evidence="2" id="KW-0408">Iron</keyword>
<comment type="caution">
    <text evidence="4">The sequence shown here is derived from an EMBL/GenBank/DDBJ whole genome shotgun (WGS) entry which is preliminary data.</text>
</comment>
<proteinExistence type="inferred from homology"/>
<evidence type="ECO:0000313" key="5">
    <source>
        <dbReference type="Proteomes" id="UP001165168"/>
    </source>
</evidence>
<feature type="compositionally biased region" description="Low complexity" evidence="3">
    <location>
        <begin position="21"/>
        <end position="31"/>
    </location>
</feature>
<dbReference type="PROSITE" id="PS00086">
    <property type="entry name" value="CYTOCHROME_P450"/>
    <property type="match status" value="1"/>
</dbReference>
<dbReference type="PANTHER" id="PTHR46696">
    <property type="entry name" value="P450, PUTATIVE (EUROFUNG)-RELATED"/>
    <property type="match status" value="1"/>
</dbReference>
<dbReference type="Pfam" id="PF00067">
    <property type="entry name" value="p450"/>
    <property type="match status" value="1"/>
</dbReference>
<dbReference type="Proteomes" id="UP001165168">
    <property type="component" value="Unassembled WGS sequence"/>
</dbReference>
<protein>
    <submittedName>
        <fullName evidence="4">Cytochrome P450</fullName>
    </submittedName>
</protein>
<keyword evidence="2" id="KW-0349">Heme</keyword>
<feature type="region of interest" description="Disordered" evidence="3">
    <location>
        <begin position="1"/>
        <end position="32"/>
    </location>
</feature>